<gene>
    <name evidence="1" type="ORF">HQR01_00830</name>
</gene>
<protein>
    <submittedName>
        <fullName evidence="1">2OG-Fe(II) oxygenase</fullName>
    </submittedName>
</protein>
<dbReference type="Gene3D" id="2.60.120.620">
    <property type="entry name" value="q2cbj1_9rhob like domain"/>
    <property type="match status" value="1"/>
</dbReference>
<dbReference type="AlphaFoldDB" id="A0A7D3X9F5"/>
<organism evidence="1 2">
    <name type="scientific">Erythrobacter mangrovi</name>
    <dbReference type="NCBI Taxonomy" id="2739433"/>
    <lineage>
        <taxon>Bacteria</taxon>
        <taxon>Pseudomonadati</taxon>
        <taxon>Pseudomonadota</taxon>
        <taxon>Alphaproteobacteria</taxon>
        <taxon>Sphingomonadales</taxon>
        <taxon>Erythrobacteraceae</taxon>
        <taxon>Erythrobacter/Porphyrobacter group</taxon>
        <taxon>Erythrobacter</taxon>
    </lineage>
</organism>
<dbReference type="InterPro" id="IPR018655">
    <property type="entry name" value="DUF2086"/>
</dbReference>
<dbReference type="EMBL" id="CP053921">
    <property type="protein sequence ID" value="QKG70030.1"/>
    <property type="molecule type" value="Genomic_DNA"/>
</dbReference>
<sequence length="233" mass="26470">MSDNLDRYDWGAIHASLDARGYAVLPALLTERQCRDMADLYQDDSRFRSHIHMARHNFGRGEYKYLRYPLPALVEGLRRQLYRRLAPIANAWCARLKLDQHYPGSLPEFLERCHAAGQVRPTPLLLKYGKGDYNCLHQDLYGEHVFPLQAIVMLSEPGRDFEGGELMLVENRPRMQSLGHVVRPGLGDAVIISVNQRPQRGARGDYRVALRHGVAEISSGVRQTLGIIMHDAS</sequence>
<keyword evidence="2" id="KW-1185">Reference proteome</keyword>
<proteinExistence type="predicted"/>
<dbReference type="Proteomes" id="UP000504693">
    <property type="component" value="Chromosome"/>
</dbReference>
<reference evidence="1 2" key="1">
    <citation type="submission" date="2020-05" db="EMBL/GenBank/DDBJ databases">
        <title>Erythrobacter mangrovi sp. nov., isolated from rhizosphere soil of mangrove plant (Kandelia candel).</title>
        <authorList>
            <person name="Ye Y.H."/>
        </authorList>
    </citation>
    <scope>NUCLEOTIDE SEQUENCE [LARGE SCALE GENOMIC DNA]</scope>
    <source>
        <strain evidence="1 2">EB310</strain>
    </source>
</reference>
<accession>A0A7D3X9F5</accession>
<name>A0A7D3X9F5_9SPHN</name>
<dbReference type="KEGG" id="emv:HQR01_00830"/>
<evidence type="ECO:0000313" key="1">
    <source>
        <dbReference type="EMBL" id="QKG70030.1"/>
    </source>
</evidence>
<evidence type="ECO:0000313" key="2">
    <source>
        <dbReference type="Proteomes" id="UP000504693"/>
    </source>
</evidence>
<dbReference type="RefSeq" id="WP_173211916.1">
    <property type="nucleotide sequence ID" value="NZ_CP053921.1"/>
</dbReference>
<dbReference type="Pfam" id="PF09859">
    <property type="entry name" value="Oxygenase-NA"/>
    <property type="match status" value="1"/>
</dbReference>